<dbReference type="Ensembl" id="ENSSGRT00000026610.1">
    <property type="protein sequence ID" value="ENSSGRP00000024688.1"/>
    <property type="gene ID" value="ENSSGRG00000014476.1"/>
</dbReference>
<protein>
    <recommendedName>
        <fullName evidence="3">Protein kinase domain-containing protein</fullName>
    </recommendedName>
</protein>
<dbReference type="Gene3D" id="3.30.200.20">
    <property type="entry name" value="Phosphorylase Kinase, domain 1"/>
    <property type="match status" value="1"/>
</dbReference>
<dbReference type="InParanoid" id="A0A672LPC5"/>
<reference evidence="1" key="1">
    <citation type="submission" date="2025-08" db="UniProtKB">
        <authorList>
            <consortium name="Ensembl"/>
        </authorList>
    </citation>
    <scope>IDENTIFICATION</scope>
</reference>
<reference evidence="1" key="2">
    <citation type="submission" date="2025-09" db="UniProtKB">
        <authorList>
            <consortium name="Ensembl"/>
        </authorList>
    </citation>
    <scope>IDENTIFICATION</scope>
</reference>
<dbReference type="Proteomes" id="UP000472262">
    <property type="component" value="Unassembled WGS sequence"/>
</dbReference>
<dbReference type="SUPFAM" id="SSF56112">
    <property type="entry name" value="Protein kinase-like (PK-like)"/>
    <property type="match status" value="1"/>
</dbReference>
<evidence type="ECO:0000313" key="2">
    <source>
        <dbReference type="Proteomes" id="UP000472262"/>
    </source>
</evidence>
<sequence length="80" mass="9084">INEIIISKLQFIFTQVIFMGEGSYGSVYEGTRCEDGLQVAVKFTAKTENEPYISLVSELCSLCHRLCQTSWSTQRPWKSS</sequence>
<evidence type="ECO:0000313" key="1">
    <source>
        <dbReference type="Ensembl" id="ENSSGRP00000024688.1"/>
    </source>
</evidence>
<keyword evidence="2" id="KW-1185">Reference proteome</keyword>
<accession>A0A672LPC5</accession>
<evidence type="ECO:0008006" key="3">
    <source>
        <dbReference type="Google" id="ProtNLM"/>
    </source>
</evidence>
<dbReference type="InterPro" id="IPR011009">
    <property type="entry name" value="Kinase-like_dom_sf"/>
</dbReference>
<organism evidence="1 2">
    <name type="scientific">Sinocyclocheilus grahami</name>
    <name type="common">Dianchi golden-line fish</name>
    <name type="synonym">Barbus grahami</name>
    <dbReference type="NCBI Taxonomy" id="75366"/>
    <lineage>
        <taxon>Eukaryota</taxon>
        <taxon>Metazoa</taxon>
        <taxon>Chordata</taxon>
        <taxon>Craniata</taxon>
        <taxon>Vertebrata</taxon>
        <taxon>Euteleostomi</taxon>
        <taxon>Actinopterygii</taxon>
        <taxon>Neopterygii</taxon>
        <taxon>Teleostei</taxon>
        <taxon>Ostariophysi</taxon>
        <taxon>Cypriniformes</taxon>
        <taxon>Cyprinidae</taxon>
        <taxon>Cyprininae</taxon>
        <taxon>Sinocyclocheilus</taxon>
    </lineage>
</organism>
<dbReference type="AlphaFoldDB" id="A0A672LPC5"/>
<proteinExistence type="predicted"/>
<name>A0A672LPC5_SINGR</name>